<evidence type="ECO:0000256" key="1">
    <source>
        <dbReference type="ARBA" id="ARBA00004906"/>
    </source>
</evidence>
<keyword evidence="6" id="KW-1185">Reference proteome</keyword>
<name>A0A133UFS0_9EURY</name>
<dbReference type="Gene3D" id="2.160.20.10">
    <property type="entry name" value="Single-stranded right-handed beta-helix, Pectin lyase-like"/>
    <property type="match status" value="1"/>
</dbReference>
<dbReference type="Pfam" id="PF05048">
    <property type="entry name" value="NosD"/>
    <property type="match status" value="2"/>
</dbReference>
<feature type="domain" description="Periplasmic copper-binding protein NosD beta helix" evidence="4">
    <location>
        <begin position="257"/>
        <end position="373"/>
    </location>
</feature>
<dbReference type="PANTHER" id="PTHR22990">
    <property type="entry name" value="F-BOX ONLY PROTEIN"/>
    <property type="match status" value="1"/>
</dbReference>
<dbReference type="InterPro" id="IPR011050">
    <property type="entry name" value="Pectin_lyase_fold/virulence"/>
</dbReference>
<dbReference type="NCBIfam" id="TIGR03804">
    <property type="entry name" value="para_beta_helix"/>
    <property type="match status" value="3"/>
</dbReference>
<dbReference type="InterPro" id="IPR022441">
    <property type="entry name" value="Para_beta_helix_rpt-2"/>
</dbReference>
<dbReference type="InterPro" id="IPR012334">
    <property type="entry name" value="Pectin_lyas_fold"/>
</dbReference>
<dbReference type="InterPro" id="IPR007742">
    <property type="entry name" value="NosD_dom"/>
</dbReference>
<dbReference type="PANTHER" id="PTHR22990:SF15">
    <property type="entry name" value="F-BOX ONLY PROTEIN 10"/>
    <property type="match status" value="1"/>
</dbReference>
<organism evidence="5 6">
    <name type="scientific">candidate division MSBL1 archaeon SCGC-AAA259E17</name>
    <dbReference type="NCBI Taxonomy" id="1698263"/>
    <lineage>
        <taxon>Archaea</taxon>
        <taxon>Methanobacteriati</taxon>
        <taxon>Methanobacteriota</taxon>
        <taxon>candidate division MSBL1</taxon>
    </lineage>
</organism>
<comment type="pathway">
    <text evidence="1">Protein modification; protein ubiquitination.</text>
</comment>
<proteinExistence type="predicted"/>
<dbReference type="InterPro" id="IPR006626">
    <property type="entry name" value="PbH1"/>
</dbReference>
<keyword evidence="3" id="KW-0833">Ubl conjugation pathway</keyword>
<reference evidence="5 6" key="1">
    <citation type="journal article" date="2016" name="Sci. Rep.">
        <title>Metabolic traits of an uncultured archaeal lineage -MSBL1- from brine pools of the Red Sea.</title>
        <authorList>
            <person name="Mwirichia R."/>
            <person name="Alam I."/>
            <person name="Rashid M."/>
            <person name="Vinu M."/>
            <person name="Ba-Alawi W."/>
            <person name="Anthony Kamau A."/>
            <person name="Kamanda Ngugi D."/>
            <person name="Goker M."/>
            <person name="Klenk H.P."/>
            <person name="Bajic V."/>
            <person name="Stingl U."/>
        </authorList>
    </citation>
    <scope>NUCLEOTIDE SEQUENCE [LARGE SCALE GENOMIC DNA]</scope>
    <source>
        <strain evidence="5">SCGC-AAA259E17</strain>
    </source>
</reference>
<evidence type="ECO:0000259" key="4">
    <source>
        <dbReference type="Pfam" id="PF05048"/>
    </source>
</evidence>
<gene>
    <name evidence="5" type="ORF">AKJ64_01595</name>
</gene>
<comment type="caution">
    <text evidence="5">The sequence shown here is derived from an EMBL/GenBank/DDBJ whole genome shotgun (WGS) entry which is preliminary data.</text>
</comment>
<feature type="domain" description="Periplasmic copper-binding protein NosD beta helix" evidence="4">
    <location>
        <begin position="109"/>
        <end position="250"/>
    </location>
</feature>
<dbReference type="InterPro" id="IPR051550">
    <property type="entry name" value="SCF-Subunits/Alg-Epimerases"/>
</dbReference>
<evidence type="ECO:0000256" key="3">
    <source>
        <dbReference type="ARBA" id="ARBA00022786"/>
    </source>
</evidence>
<evidence type="ECO:0000313" key="6">
    <source>
        <dbReference type="Proteomes" id="UP000070373"/>
    </source>
</evidence>
<dbReference type="Proteomes" id="UP000070373">
    <property type="component" value="Unassembled WGS sequence"/>
</dbReference>
<dbReference type="SUPFAM" id="SSF51126">
    <property type="entry name" value="Pectin lyase-like"/>
    <property type="match status" value="1"/>
</dbReference>
<sequence length="508" mass="52549">MSRTGSRTPPFERAETASYVVFRDENVIKAKNGEDGHIEFSGPDAAEVINDAIGALVAGGAVFIRDGTYEITSSINLASSVALIGQGAGTVLRVPDGHDADLRVVYGSGIDHVTVADLRIDGNKANQTAGAMTGIYLDTVTDSKVRGCWVEDVYGTGATMDDGTGIYLTGSSRNVLSQNASEANSIIGITLDTSDNNEIAGNLCRNNAGPGIYLDSSSDNTITGNTSRSNDSSGIYLASSSDYNLITDNSCCQAGFAHGIYIDGSSYNTVTGNLCRANAQVGIWLANSSNTVVTGNASIGNSQAADDTYAGIYTSGAAPDYNLIQGNLVRHDGGANQHNYGVDITSGTGNLVTNNDLYRSGRTASVRDTGGGTIIRLNRGVTPPVIESLTPFILETPQTGLVADTTGVKFNSNAVTLPSSGYASIAIEGTWTASQTDSVTAIELYDQTAGAVLASVSGNMGTNVKSGYASFTAGNTVNVRVNVTTASATGGATTDCYEAVVYLRYDLS</sequence>
<dbReference type="SMART" id="SM00710">
    <property type="entry name" value="PbH1"/>
    <property type="match status" value="10"/>
</dbReference>
<evidence type="ECO:0000256" key="2">
    <source>
        <dbReference type="ARBA" id="ARBA00022737"/>
    </source>
</evidence>
<keyword evidence="2" id="KW-0677">Repeat</keyword>
<accession>A0A133UFS0</accession>
<dbReference type="EMBL" id="LHXN01000019">
    <property type="protein sequence ID" value="KXA93022.1"/>
    <property type="molecule type" value="Genomic_DNA"/>
</dbReference>
<evidence type="ECO:0000313" key="5">
    <source>
        <dbReference type="EMBL" id="KXA93022.1"/>
    </source>
</evidence>
<protein>
    <recommendedName>
        <fullName evidence="4">Periplasmic copper-binding protein NosD beta helix domain-containing protein</fullName>
    </recommendedName>
</protein>
<dbReference type="AlphaFoldDB" id="A0A133UFS0"/>